<reference evidence="2" key="1">
    <citation type="journal article" date="2021" name="Front. Microbiol.">
        <title>Comprehensive Comparative Genomics and Phenotyping of Methylobacterium Species.</title>
        <authorList>
            <person name="Alessa O."/>
            <person name="Ogura Y."/>
            <person name="Fujitani Y."/>
            <person name="Takami H."/>
            <person name="Hayashi T."/>
            <person name="Sahin N."/>
            <person name="Tani A."/>
        </authorList>
    </citation>
    <scope>NUCLEOTIDE SEQUENCE</scope>
    <source>
        <strain evidence="2">NBRC 15689</strain>
    </source>
</reference>
<evidence type="ECO:0000256" key="1">
    <source>
        <dbReference type="SAM" id="MobiDB-lite"/>
    </source>
</evidence>
<gene>
    <name evidence="2" type="ORF">LKMONMHP_4645</name>
</gene>
<dbReference type="EMBL" id="BPQV01000020">
    <property type="protein sequence ID" value="GJE29759.1"/>
    <property type="molecule type" value="Genomic_DNA"/>
</dbReference>
<proteinExistence type="predicted"/>
<sequence>MVSALPLPERGPFSPDEQRVVDYLGATLPGIGPSEDPIGLVLALLNASREDLAQMRGLAARAAHHHGPLLSPVPGADPRLPPGRPHP</sequence>
<dbReference type="Proteomes" id="UP001055156">
    <property type="component" value="Unassembled WGS sequence"/>
</dbReference>
<dbReference type="RefSeq" id="WP_238314977.1">
    <property type="nucleotide sequence ID" value="NZ_BPQV01000020.1"/>
</dbReference>
<keyword evidence="3" id="KW-1185">Reference proteome</keyword>
<organism evidence="2 3">
    <name type="scientific">Methylobacterium organophilum</name>
    <dbReference type="NCBI Taxonomy" id="410"/>
    <lineage>
        <taxon>Bacteria</taxon>
        <taxon>Pseudomonadati</taxon>
        <taxon>Pseudomonadota</taxon>
        <taxon>Alphaproteobacteria</taxon>
        <taxon>Hyphomicrobiales</taxon>
        <taxon>Methylobacteriaceae</taxon>
        <taxon>Methylobacterium</taxon>
    </lineage>
</organism>
<comment type="caution">
    <text evidence="2">The sequence shown here is derived from an EMBL/GenBank/DDBJ whole genome shotgun (WGS) entry which is preliminary data.</text>
</comment>
<evidence type="ECO:0000313" key="2">
    <source>
        <dbReference type="EMBL" id="GJE29759.1"/>
    </source>
</evidence>
<protein>
    <submittedName>
        <fullName evidence="2">Uncharacterized protein</fullName>
    </submittedName>
</protein>
<reference evidence="2" key="2">
    <citation type="submission" date="2021-08" db="EMBL/GenBank/DDBJ databases">
        <authorList>
            <person name="Tani A."/>
            <person name="Ola A."/>
            <person name="Ogura Y."/>
            <person name="Katsura K."/>
            <person name="Hayashi T."/>
        </authorList>
    </citation>
    <scope>NUCLEOTIDE SEQUENCE</scope>
    <source>
        <strain evidence="2">NBRC 15689</strain>
    </source>
</reference>
<accession>A0ABQ4TFD1</accession>
<name>A0ABQ4TFD1_METOR</name>
<feature type="region of interest" description="Disordered" evidence="1">
    <location>
        <begin position="61"/>
        <end position="87"/>
    </location>
</feature>
<evidence type="ECO:0000313" key="3">
    <source>
        <dbReference type="Proteomes" id="UP001055156"/>
    </source>
</evidence>